<sequence length="135" mass="15067">MIVVRNRGAVVIIEDGMALLIKRVKNDEEYYVFPGGGVETGETPEEAAIREAKEELGVTVELKSCLTVIDYYGKQFYFLAEIQSGVAGSGMAAEFQDPLRGSYEPVWVAIKEFHSMDIRPLKAAQKIQSLFLDKF</sequence>
<evidence type="ECO:0000256" key="2">
    <source>
        <dbReference type="RuleBase" id="RU003476"/>
    </source>
</evidence>
<dbReference type="EMBL" id="VTEG01000001">
    <property type="protein sequence ID" value="TYS01406.1"/>
    <property type="molecule type" value="Genomic_DNA"/>
</dbReference>
<dbReference type="AlphaFoldDB" id="A0A5D4MK91"/>
<dbReference type="InterPro" id="IPR015797">
    <property type="entry name" value="NUDIX_hydrolase-like_dom_sf"/>
</dbReference>
<dbReference type="PANTHER" id="PTHR43736:SF2">
    <property type="entry name" value="MUTT_NUDIX FAMILY PROTEIN"/>
    <property type="match status" value="1"/>
</dbReference>
<gene>
    <name evidence="4" type="ORF">FZC84_01760</name>
</gene>
<proteinExistence type="inferred from homology"/>
<dbReference type="Gene3D" id="3.90.79.10">
    <property type="entry name" value="Nucleoside Triphosphate Pyrophosphohydrolase"/>
    <property type="match status" value="1"/>
</dbReference>
<evidence type="ECO:0000256" key="1">
    <source>
        <dbReference type="ARBA" id="ARBA00022801"/>
    </source>
</evidence>
<dbReference type="PROSITE" id="PS51462">
    <property type="entry name" value="NUDIX"/>
    <property type="match status" value="1"/>
</dbReference>
<dbReference type="InterPro" id="IPR020084">
    <property type="entry name" value="NUDIX_hydrolase_CS"/>
</dbReference>
<dbReference type="SUPFAM" id="SSF55811">
    <property type="entry name" value="Nudix"/>
    <property type="match status" value="1"/>
</dbReference>
<evidence type="ECO:0000313" key="4">
    <source>
        <dbReference type="EMBL" id="TYS01406.1"/>
    </source>
</evidence>
<dbReference type="CDD" id="cd04669">
    <property type="entry name" value="NUDIX_Hydrolase"/>
    <property type="match status" value="1"/>
</dbReference>
<dbReference type="PANTHER" id="PTHR43736">
    <property type="entry name" value="ADP-RIBOSE PYROPHOSPHATASE"/>
    <property type="match status" value="1"/>
</dbReference>
<dbReference type="InterPro" id="IPR000086">
    <property type="entry name" value="NUDIX_hydrolase_dom"/>
</dbReference>
<comment type="similarity">
    <text evidence="2">Belongs to the Nudix hydrolase family.</text>
</comment>
<dbReference type="GO" id="GO:0016787">
    <property type="term" value="F:hydrolase activity"/>
    <property type="evidence" value="ECO:0007669"/>
    <property type="project" value="UniProtKB-KW"/>
</dbReference>
<dbReference type="PRINTS" id="PR00502">
    <property type="entry name" value="NUDIXFAMILY"/>
</dbReference>
<feature type="domain" description="Nudix hydrolase" evidence="3">
    <location>
        <begin position="1"/>
        <end position="135"/>
    </location>
</feature>
<dbReference type="Proteomes" id="UP000325182">
    <property type="component" value="Unassembled WGS sequence"/>
</dbReference>
<accession>A0A5D4MK91</accession>
<organism evidence="4 5">
    <name type="scientific">Rossellomorea vietnamensis</name>
    <dbReference type="NCBI Taxonomy" id="218284"/>
    <lineage>
        <taxon>Bacteria</taxon>
        <taxon>Bacillati</taxon>
        <taxon>Bacillota</taxon>
        <taxon>Bacilli</taxon>
        <taxon>Bacillales</taxon>
        <taxon>Bacillaceae</taxon>
        <taxon>Rossellomorea</taxon>
    </lineage>
</organism>
<dbReference type="RefSeq" id="WP_148952744.1">
    <property type="nucleotide sequence ID" value="NZ_VTEG01000001.1"/>
</dbReference>
<dbReference type="Pfam" id="PF00293">
    <property type="entry name" value="NUDIX"/>
    <property type="match status" value="1"/>
</dbReference>
<protein>
    <submittedName>
        <fullName evidence="4">NUDIX domain-containing protein</fullName>
    </submittedName>
</protein>
<evidence type="ECO:0000259" key="3">
    <source>
        <dbReference type="PROSITE" id="PS51462"/>
    </source>
</evidence>
<evidence type="ECO:0000313" key="5">
    <source>
        <dbReference type="Proteomes" id="UP000325182"/>
    </source>
</evidence>
<name>A0A5D4MK91_9BACI</name>
<reference evidence="4 5" key="1">
    <citation type="submission" date="2019-08" db="EMBL/GenBank/DDBJ databases">
        <title>Bacillus genomes from the desert of Cuatro Cienegas, Coahuila.</title>
        <authorList>
            <person name="Olmedo-Alvarez G."/>
        </authorList>
    </citation>
    <scope>NUCLEOTIDE SEQUENCE [LARGE SCALE GENOMIC DNA]</scope>
    <source>
        <strain evidence="4 5">CH128b_4D</strain>
    </source>
</reference>
<keyword evidence="1 2" id="KW-0378">Hydrolase</keyword>
<comment type="caution">
    <text evidence="4">The sequence shown here is derived from an EMBL/GenBank/DDBJ whole genome shotgun (WGS) entry which is preliminary data.</text>
</comment>
<dbReference type="PROSITE" id="PS00893">
    <property type="entry name" value="NUDIX_BOX"/>
    <property type="match status" value="1"/>
</dbReference>
<dbReference type="InterPro" id="IPR020476">
    <property type="entry name" value="Nudix_hydrolase"/>
</dbReference>